<dbReference type="RefSeq" id="WP_244616753.1">
    <property type="nucleotide sequence ID" value="NZ_CACSAS010000001.1"/>
</dbReference>
<dbReference type="AlphaFoldDB" id="A0A5S9P8B2"/>
<organism evidence="2 3">
    <name type="scientific">Starkeya nomas</name>
    <dbReference type="NCBI Taxonomy" id="2666134"/>
    <lineage>
        <taxon>Bacteria</taxon>
        <taxon>Pseudomonadati</taxon>
        <taxon>Pseudomonadota</taxon>
        <taxon>Alphaproteobacteria</taxon>
        <taxon>Hyphomicrobiales</taxon>
        <taxon>Xanthobacteraceae</taxon>
        <taxon>Starkeya</taxon>
    </lineage>
</organism>
<dbReference type="EMBL" id="CACSAS010000001">
    <property type="protein sequence ID" value="CAA0099665.1"/>
    <property type="molecule type" value="Genomic_DNA"/>
</dbReference>
<evidence type="ECO:0000313" key="3">
    <source>
        <dbReference type="Proteomes" id="UP000433050"/>
    </source>
</evidence>
<protein>
    <recommendedName>
        <fullName evidence="1">Transcriptional regulator-like domain-containing protein</fullName>
    </recommendedName>
</protein>
<keyword evidence="3" id="KW-1185">Reference proteome</keyword>
<accession>A0A5S9P8B2</accession>
<sequence length="102" mass="11801">MAPDASGWRSSAAYEHVDDLSASDLAWEWLRRNDAYGEDFQELSDRKADPHALTEKIRQRWRLRFPGKPSGTTSQSLHHLDARGGYERHLPWAGSFWSLPRH</sequence>
<proteinExistence type="predicted"/>
<evidence type="ECO:0000313" key="2">
    <source>
        <dbReference type="EMBL" id="CAA0099665.1"/>
    </source>
</evidence>
<dbReference type="InterPro" id="IPR045465">
    <property type="entry name" value="Trans_reg_dom"/>
</dbReference>
<feature type="domain" description="Transcriptional regulator-like" evidence="1">
    <location>
        <begin position="8"/>
        <end position="66"/>
    </location>
</feature>
<reference evidence="2 3" key="1">
    <citation type="submission" date="2019-12" db="EMBL/GenBank/DDBJ databases">
        <authorList>
            <person name="Reyes-Prieto M."/>
        </authorList>
    </citation>
    <scope>NUCLEOTIDE SEQUENCE [LARGE SCALE GENOMIC DNA]</scope>
    <source>
        <strain evidence="2">HF14-78462</strain>
    </source>
</reference>
<dbReference type="Pfam" id="PF20109">
    <property type="entry name" value="Trans_reg_dom"/>
    <property type="match status" value="1"/>
</dbReference>
<evidence type="ECO:0000259" key="1">
    <source>
        <dbReference type="Pfam" id="PF20109"/>
    </source>
</evidence>
<name>A0A5S9P8B2_9HYPH</name>
<dbReference type="Proteomes" id="UP000433050">
    <property type="component" value="Unassembled WGS sequence"/>
</dbReference>
<gene>
    <name evidence="2" type="ORF">STARVERO_02481</name>
</gene>